<evidence type="ECO:0000256" key="1">
    <source>
        <dbReference type="SAM" id="MobiDB-lite"/>
    </source>
</evidence>
<organism evidence="2 3">
    <name type="scientific">Kribbella solani</name>
    <dbReference type="NCBI Taxonomy" id="236067"/>
    <lineage>
        <taxon>Bacteria</taxon>
        <taxon>Bacillati</taxon>
        <taxon>Actinomycetota</taxon>
        <taxon>Actinomycetes</taxon>
        <taxon>Propionibacteriales</taxon>
        <taxon>Kribbellaceae</taxon>
        <taxon>Kribbella</taxon>
    </lineage>
</organism>
<reference evidence="2 3" key="1">
    <citation type="submission" date="2020-08" db="EMBL/GenBank/DDBJ databases">
        <title>Sequencing the genomes of 1000 actinobacteria strains.</title>
        <authorList>
            <person name="Klenk H.-P."/>
        </authorList>
    </citation>
    <scope>NUCLEOTIDE SEQUENCE [LARGE SCALE GENOMIC DNA]</scope>
    <source>
        <strain evidence="2 3">DSM 17294</strain>
    </source>
</reference>
<dbReference type="AlphaFoldDB" id="A0A841E079"/>
<comment type="caution">
    <text evidence="2">The sequence shown here is derived from an EMBL/GenBank/DDBJ whole genome shotgun (WGS) entry which is preliminary data.</text>
</comment>
<protein>
    <submittedName>
        <fullName evidence="2">Uncharacterized protein</fullName>
    </submittedName>
</protein>
<feature type="region of interest" description="Disordered" evidence="1">
    <location>
        <begin position="66"/>
        <end position="86"/>
    </location>
</feature>
<dbReference type="EMBL" id="JACHNF010000001">
    <property type="protein sequence ID" value="MBB5982425.1"/>
    <property type="molecule type" value="Genomic_DNA"/>
</dbReference>
<accession>A0A841E079</accession>
<proteinExistence type="predicted"/>
<dbReference type="Proteomes" id="UP000558997">
    <property type="component" value="Unassembled WGS sequence"/>
</dbReference>
<keyword evidence="3" id="KW-1185">Reference proteome</keyword>
<gene>
    <name evidence="2" type="ORF">HDA44_005766</name>
</gene>
<evidence type="ECO:0000313" key="3">
    <source>
        <dbReference type="Proteomes" id="UP000558997"/>
    </source>
</evidence>
<name>A0A841E079_9ACTN</name>
<sequence>MSKNVNVGDQIDLGKVGYVRLPDGGVVTSGRLYTVRHEGTHVAFGTEEVEYEAVDPTKVVSTPAVEEVAEENEPPASPQAPSAPTV</sequence>
<dbReference type="RefSeq" id="WP_184839629.1">
    <property type="nucleotide sequence ID" value="NZ_BAAAVN010000008.1"/>
</dbReference>
<evidence type="ECO:0000313" key="2">
    <source>
        <dbReference type="EMBL" id="MBB5982425.1"/>
    </source>
</evidence>